<protein>
    <submittedName>
        <fullName evidence="2">Uncharacterized protein</fullName>
    </submittedName>
</protein>
<sequence>MTAPPRAMSRAATIAGIAAFVLVEGTVAFGSAIVASIRCCASVAGAWPGDGAAWATVAIFAVVMTVPAALIGLGSAMIVEGARRAFAALRRP</sequence>
<keyword evidence="1" id="KW-0472">Membrane</keyword>
<accession>A0ABY4TT41</accession>
<dbReference type="Proteomes" id="UP001055580">
    <property type="component" value="Chromosome"/>
</dbReference>
<organism evidence="2 3">
    <name type="scientific">Sphingomonas donggukensis</name>
    <dbReference type="NCBI Taxonomy" id="2949093"/>
    <lineage>
        <taxon>Bacteria</taxon>
        <taxon>Pseudomonadati</taxon>
        <taxon>Pseudomonadota</taxon>
        <taxon>Alphaproteobacteria</taxon>
        <taxon>Sphingomonadales</taxon>
        <taxon>Sphingomonadaceae</taxon>
        <taxon>Sphingomonas</taxon>
    </lineage>
</organism>
<evidence type="ECO:0000313" key="2">
    <source>
        <dbReference type="EMBL" id="URW74881.1"/>
    </source>
</evidence>
<evidence type="ECO:0000313" key="3">
    <source>
        <dbReference type="Proteomes" id="UP001055580"/>
    </source>
</evidence>
<dbReference type="RefSeq" id="WP_250750034.1">
    <property type="nucleotide sequence ID" value="NZ_CP098401.1"/>
</dbReference>
<keyword evidence="1" id="KW-0812">Transmembrane</keyword>
<feature type="transmembrane region" description="Helical" evidence="1">
    <location>
        <begin position="51"/>
        <end position="74"/>
    </location>
</feature>
<reference evidence="2" key="1">
    <citation type="submission" date="2022-05" db="EMBL/GenBank/DDBJ databases">
        <title>Sphingomonas sp. strain RMG20 Genome sequencing and assembly.</title>
        <authorList>
            <person name="Kim I."/>
        </authorList>
    </citation>
    <scope>NUCLEOTIDE SEQUENCE</scope>
    <source>
        <strain evidence="2">RMG20</strain>
    </source>
</reference>
<proteinExistence type="predicted"/>
<dbReference type="EMBL" id="CP098401">
    <property type="protein sequence ID" value="URW74881.1"/>
    <property type="molecule type" value="Genomic_DNA"/>
</dbReference>
<name>A0ABY4TT41_9SPHN</name>
<gene>
    <name evidence="2" type="ORF">M9980_09920</name>
</gene>
<keyword evidence="3" id="KW-1185">Reference proteome</keyword>
<keyword evidence="1" id="KW-1133">Transmembrane helix</keyword>
<evidence type="ECO:0000256" key="1">
    <source>
        <dbReference type="SAM" id="Phobius"/>
    </source>
</evidence>